<keyword evidence="2" id="KW-0812">Transmembrane</keyword>
<accession>W5MSD5</accession>
<dbReference type="GeneTree" id="ENSGT00970000197461"/>
<proteinExistence type="predicted"/>
<dbReference type="GO" id="GO:0042101">
    <property type="term" value="C:T cell receptor complex"/>
    <property type="evidence" value="ECO:0000318"/>
    <property type="project" value="GO_Central"/>
</dbReference>
<dbReference type="InParanoid" id="W5MSD5"/>
<organism evidence="3 4">
    <name type="scientific">Lepisosteus oculatus</name>
    <name type="common">Spotted gar</name>
    <dbReference type="NCBI Taxonomy" id="7918"/>
    <lineage>
        <taxon>Eukaryota</taxon>
        <taxon>Metazoa</taxon>
        <taxon>Chordata</taxon>
        <taxon>Craniata</taxon>
        <taxon>Vertebrata</taxon>
        <taxon>Euteleostomi</taxon>
        <taxon>Actinopterygii</taxon>
        <taxon>Neopterygii</taxon>
        <taxon>Holostei</taxon>
        <taxon>Semionotiformes</taxon>
        <taxon>Lepisosteidae</taxon>
        <taxon>Lepisosteus</taxon>
    </lineage>
</organism>
<dbReference type="KEGG" id="loc:107076746"/>
<dbReference type="OMA" id="DEDCYEQ"/>
<dbReference type="Bgee" id="ENSLOCG00000009260">
    <property type="expression patterns" value="Expressed in intestine and 8 other cell types or tissues"/>
</dbReference>
<dbReference type="STRING" id="7918.ENSLOCP00000011294"/>
<dbReference type="OrthoDB" id="8952491at2759"/>
<feature type="transmembrane region" description="Helical" evidence="2">
    <location>
        <begin position="6"/>
        <end position="31"/>
    </location>
</feature>
<dbReference type="Pfam" id="PF15330">
    <property type="entry name" value="SIT"/>
    <property type="match status" value="1"/>
</dbReference>
<evidence type="ECO:0000313" key="3">
    <source>
        <dbReference type="Ensembl" id="ENSLOCP00000011294.1"/>
    </source>
</evidence>
<dbReference type="eggNOG" id="ENOG502S7P1">
    <property type="taxonomic scope" value="Eukaryota"/>
</dbReference>
<evidence type="ECO:0000256" key="1">
    <source>
        <dbReference type="SAM" id="MobiDB-lite"/>
    </source>
</evidence>
<sequence>MAEPCSSAWLGLAMTAIALLISVCLNIVFCLRQRKCEQVPQQIIYPDYAPSYREEEQIDENPIYGNINQDFEAHEDYDCEEECYEQMKAPRKQQTGKKPAAEPSMCYASLDLTVDKKKRKKHKNRQAAQDFLEVETEQTLPSRSSSTMVSRNSIYLNSQQLTEESEEAIHEDPAMIFSKFNKSQSIPQDSM</sequence>
<keyword evidence="4" id="KW-1185">Reference proteome</keyword>
<dbReference type="PANTHER" id="PTHR15951">
    <property type="entry name" value="T-CELL RECEPTOR-ASSOCIATED TRANSMEMBRANE ADAPTER 1"/>
    <property type="match status" value="1"/>
</dbReference>
<dbReference type="Proteomes" id="UP000018468">
    <property type="component" value="Linkage group LG3"/>
</dbReference>
<evidence type="ECO:0000313" key="4">
    <source>
        <dbReference type="Proteomes" id="UP000018468"/>
    </source>
</evidence>
<name>W5MSD5_LEPOC</name>
<dbReference type="EMBL" id="AHAT01013878">
    <property type="status" value="NOT_ANNOTATED_CDS"/>
    <property type="molecule type" value="Genomic_DNA"/>
</dbReference>
<dbReference type="PANTHER" id="PTHR15951:SF2">
    <property type="entry name" value="T-CELL RECEPTOR-ASSOCIATED TRANSMEMBRANE ADAPTER 1"/>
    <property type="match status" value="1"/>
</dbReference>
<dbReference type="Ensembl" id="ENSLOCT00000011310.1">
    <property type="protein sequence ID" value="ENSLOCP00000011294.1"/>
    <property type="gene ID" value="ENSLOCG00000009260.1"/>
</dbReference>
<dbReference type="GO" id="GO:0001920">
    <property type="term" value="P:negative regulation of receptor recycling"/>
    <property type="evidence" value="ECO:0000318"/>
    <property type="project" value="GO_Central"/>
</dbReference>
<reference evidence="4" key="1">
    <citation type="submission" date="2011-12" db="EMBL/GenBank/DDBJ databases">
        <title>The Draft Genome of Lepisosteus oculatus.</title>
        <authorList>
            <consortium name="The Broad Institute Genome Assembly &amp; Analysis Group"/>
            <consortium name="Computational R&amp;D Group"/>
            <consortium name="and Sequencing Platform"/>
            <person name="Di Palma F."/>
            <person name="Alfoldi J."/>
            <person name="Johnson J."/>
            <person name="Berlin A."/>
            <person name="Gnerre S."/>
            <person name="Jaffe D."/>
            <person name="MacCallum I."/>
            <person name="Young S."/>
            <person name="Walker B.J."/>
            <person name="Lander E.S."/>
            <person name="Lindblad-Toh K."/>
        </authorList>
    </citation>
    <scope>NUCLEOTIDE SEQUENCE [LARGE SCALE GENOMIC DNA]</scope>
</reference>
<feature type="region of interest" description="Disordered" evidence="1">
    <location>
        <begin position="164"/>
        <end position="191"/>
    </location>
</feature>
<dbReference type="GO" id="GO:0050862">
    <property type="term" value="P:positive regulation of T cell receptor signaling pathway"/>
    <property type="evidence" value="ECO:0000318"/>
    <property type="project" value="GO_Central"/>
</dbReference>
<feature type="compositionally biased region" description="Polar residues" evidence="1">
    <location>
        <begin position="180"/>
        <end position="191"/>
    </location>
</feature>
<dbReference type="HOGENOM" id="CLU_1464592_0_0_1"/>
<evidence type="ECO:0000256" key="2">
    <source>
        <dbReference type="SAM" id="Phobius"/>
    </source>
</evidence>
<dbReference type="AlphaFoldDB" id="W5MSD5"/>
<keyword evidence="2" id="KW-0472">Membrane</keyword>
<protein>
    <submittedName>
        <fullName evidence="3">T-cell receptor-associated transmembrane adapter 1-like</fullName>
    </submittedName>
</protein>
<dbReference type="InterPro" id="IPR020399">
    <property type="entry name" value="T-cell_rcpt-assoc_TM_adapter-1"/>
</dbReference>
<reference evidence="3" key="3">
    <citation type="submission" date="2025-09" db="UniProtKB">
        <authorList>
            <consortium name="Ensembl"/>
        </authorList>
    </citation>
    <scope>IDENTIFICATION</scope>
</reference>
<keyword evidence="2" id="KW-1133">Transmembrane helix</keyword>
<reference evidence="3" key="2">
    <citation type="submission" date="2025-08" db="UniProtKB">
        <authorList>
            <consortium name="Ensembl"/>
        </authorList>
    </citation>
    <scope>IDENTIFICATION</scope>
</reference>